<dbReference type="Proteomes" id="UP000661077">
    <property type="component" value="Unassembled WGS sequence"/>
</dbReference>
<keyword evidence="1" id="KW-0732">Signal</keyword>
<feature type="signal peptide" evidence="1">
    <location>
        <begin position="1"/>
        <end position="24"/>
    </location>
</feature>
<dbReference type="EMBL" id="JAEVLS010000002">
    <property type="protein sequence ID" value="MBM0104833.1"/>
    <property type="molecule type" value="Genomic_DNA"/>
</dbReference>
<name>A0ABS1WV34_9GAMM</name>
<dbReference type="RefSeq" id="WP_203166903.1">
    <property type="nucleotide sequence ID" value="NZ_JAEVLS010000002.1"/>
</dbReference>
<proteinExistence type="predicted"/>
<reference evidence="2 3" key="1">
    <citation type="journal article" date="2021" name="Int. J. Syst. Evol. Microbiol.">
        <title>Steroidobacter gossypii sp. nov., isolated from soil of cotton cropping field.</title>
        <authorList>
            <person name="Huang R."/>
            <person name="Yang S."/>
            <person name="Zhen C."/>
            <person name="Liu W."/>
        </authorList>
    </citation>
    <scope>NUCLEOTIDE SEQUENCE [LARGE SCALE GENOMIC DNA]</scope>
    <source>
        <strain evidence="2 3">S1-65</strain>
    </source>
</reference>
<evidence type="ECO:0000256" key="1">
    <source>
        <dbReference type="SAM" id="SignalP"/>
    </source>
</evidence>
<protein>
    <submittedName>
        <fullName evidence="2">Uncharacterized protein</fullName>
    </submittedName>
</protein>
<keyword evidence="3" id="KW-1185">Reference proteome</keyword>
<sequence>MMRFKALSWMAAATLAVLTAPAGAAMILKMNLGQLTDRADAIFRGEVLSVEPGKIAIGGGTLPTVTYRLRVDEAFKGQFESKQNGSPEVQITMLGTFKATARSGSQTRLSSSLPEVPKLRVGESYVLFTTAPGASGLRSPVGMGQGSFRIFAGANKTELAVNELNNRGLFEGTGPARRAAQASEGPVSYTQLATAILAELNQ</sequence>
<accession>A0ABS1WV34</accession>
<evidence type="ECO:0000313" key="3">
    <source>
        <dbReference type="Proteomes" id="UP000661077"/>
    </source>
</evidence>
<evidence type="ECO:0000313" key="2">
    <source>
        <dbReference type="EMBL" id="MBM0104833.1"/>
    </source>
</evidence>
<gene>
    <name evidence="2" type="ORF">JM946_08740</name>
</gene>
<feature type="chain" id="PRO_5046740632" evidence="1">
    <location>
        <begin position="25"/>
        <end position="202"/>
    </location>
</feature>
<organism evidence="2 3">
    <name type="scientific">Steroidobacter gossypii</name>
    <dbReference type="NCBI Taxonomy" id="2805490"/>
    <lineage>
        <taxon>Bacteria</taxon>
        <taxon>Pseudomonadati</taxon>
        <taxon>Pseudomonadota</taxon>
        <taxon>Gammaproteobacteria</taxon>
        <taxon>Steroidobacterales</taxon>
        <taxon>Steroidobacteraceae</taxon>
        <taxon>Steroidobacter</taxon>
    </lineage>
</organism>
<comment type="caution">
    <text evidence="2">The sequence shown here is derived from an EMBL/GenBank/DDBJ whole genome shotgun (WGS) entry which is preliminary data.</text>
</comment>